<dbReference type="Gene3D" id="2.60.40.10">
    <property type="entry name" value="Immunoglobulins"/>
    <property type="match status" value="2"/>
</dbReference>
<dbReference type="PROSITE" id="PS50231">
    <property type="entry name" value="RICIN_B_LECTIN"/>
    <property type="match status" value="1"/>
</dbReference>
<dbReference type="InterPro" id="IPR008979">
    <property type="entry name" value="Galactose-bd-like_sf"/>
</dbReference>
<dbReference type="CDD" id="cd23418">
    <property type="entry name" value="beta-trefoil_Ricin_XLN-like"/>
    <property type="match status" value="1"/>
</dbReference>
<dbReference type="GO" id="GO:0030246">
    <property type="term" value="F:carbohydrate binding"/>
    <property type="evidence" value="ECO:0007669"/>
    <property type="project" value="InterPro"/>
</dbReference>
<dbReference type="InterPro" id="IPR013783">
    <property type="entry name" value="Ig-like_fold"/>
</dbReference>
<dbReference type="SUPFAM" id="SSF49299">
    <property type="entry name" value="PKD domain"/>
    <property type="match status" value="1"/>
</dbReference>
<dbReference type="InterPro" id="IPR035992">
    <property type="entry name" value="Ricin_B-like_lectins"/>
</dbReference>
<feature type="region of interest" description="Disordered" evidence="2">
    <location>
        <begin position="199"/>
        <end position="227"/>
    </location>
</feature>
<dbReference type="GO" id="GO:0005975">
    <property type="term" value="P:carbohydrate metabolic process"/>
    <property type="evidence" value="ECO:0007669"/>
    <property type="project" value="UniProtKB-ARBA"/>
</dbReference>
<keyword evidence="1 3" id="KW-0732">Signal</keyword>
<evidence type="ECO:0000313" key="6">
    <source>
        <dbReference type="EMBL" id="MCP2356610.1"/>
    </source>
</evidence>
<evidence type="ECO:0000259" key="5">
    <source>
        <dbReference type="PROSITE" id="PS51175"/>
    </source>
</evidence>
<dbReference type="InterPro" id="IPR005084">
    <property type="entry name" value="CBM6"/>
</dbReference>
<feature type="domain" description="CBM6" evidence="5">
    <location>
        <begin position="679"/>
        <end position="806"/>
    </location>
</feature>
<keyword evidence="7" id="KW-1185">Reference proteome</keyword>
<evidence type="ECO:0000256" key="2">
    <source>
        <dbReference type="SAM" id="MobiDB-lite"/>
    </source>
</evidence>
<dbReference type="PROSITE" id="PS50093">
    <property type="entry name" value="PKD"/>
    <property type="match status" value="1"/>
</dbReference>
<dbReference type="InterPro" id="IPR012938">
    <property type="entry name" value="Glc/Sorbosone_DH"/>
</dbReference>
<comment type="caution">
    <text evidence="6">The sequence shown here is derived from an EMBL/GenBank/DDBJ whole genome shotgun (WGS) entry which is preliminary data.</text>
</comment>
<dbReference type="SMART" id="SM00606">
    <property type="entry name" value="CBD_IV"/>
    <property type="match status" value="1"/>
</dbReference>
<dbReference type="InterPro" id="IPR035986">
    <property type="entry name" value="PKD_dom_sf"/>
</dbReference>
<name>A0A9X2GF32_9ACTN</name>
<dbReference type="AlphaFoldDB" id="A0A9X2GF32"/>
<dbReference type="PROSITE" id="PS51175">
    <property type="entry name" value="CBM6"/>
    <property type="match status" value="1"/>
</dbReference>
<organism evidence="6 7">
    <name type="scientific">Nonomuraea thailandensis</name>
    <dbReference type="NCBI Taxonomy" id="1188745"/>
    <lineage>
        <taxon>Bacteria</taxon>
        <taxon>Bacillati</taxon>
        <taxon>Actinomycetota</taxon>
        <taxon>Actinomycetes</taxon>
        <taxon>Streptosporangiales</taxon>
        <taxon>Streptosporangiaceae</taxon>
        <taxon>Nonomuraea</taxon>
    </lineage>
</organism>
<dbReference type="RefSeq" id="WP_253743610.1">
    <property type="nucleotide sequence ID" value="NZ_BAABKA010000100.1"/>
</dbReference>
<dbReference type="SUPFAM" id="SSF49785">
    <property type="entry name" value="Galactose-binding domain-like"/>
    <property type="match status" value="1"/>
</dbReference>
<gene>
    <name evidence="6" type="ORF">HD597_003630</name>
</gene>
<evidence type="ECO:0000256" key="3">
    <source>
        <dbReference type="SAM" id="SignalP"/>
    </source>
</evidence>
<evidence type="ECO:0000313" key="7">
    <source>
        <dbReference type="Proteomes" id="UP001139648"/>
    </source>
</evidence>
<dbReference type="Gene3D" id="2.80.10.50">
    <property type="match status" value="2"/>
</dbReference>
<protein>
    <submittedName>
        <fullName evidence="6">Glucose/arabinose dehydrogenase</fullName>
    </submittedName>
</protein>
<dbReference type="Pfam" id="PF18911">
    <property type="entry name" value="PKD_4"/>
    <property type="match status" value="1"/>
</dbReference>
<evidence type="ECO:0000259" key="4">
    <source>
        <dbReference type="PROSITE" id="PS50093"/>
    </source>
</evidence>
<feature type="domain" description="PKD" evidence="4">
    <location>
        <begin position="491"/>
        <end position="572"/>
    </location>
</feature>
<dbReference type="PANTHER" id="PTHR19328:SF75">
    <property type="entry name" value="ALDOSE SUGAR DEHYDROGENASE YLII"/>
    <property type="match status" value="1"/>
</dbReference>
<accession>A0A9X2GF32</accession>
<dbReference type="SMART" id="SM00458">
    <property type="entry name" value="RICIN"/>
    <property type="match status" value="1"/>
</dbReference>
<dbReference type="InterPro" id="IPR011041">
    <property type="entry name" value="Quinoprot_gluc/sorb_DH_b-prop"/>
</dbReference>
<feature type="signal peptide" evidence="3">
    <location>
        <begin position="1"/>
        <end position="30"/>
    </location>
</feature>
<proteinExistence type="predicted"/>
<sequence>MSRRPWLTLLTTLALIIPGALALGASPAHALDIPPSDYQQVSLASGGAELGEAMSLAVLPNRSVVHTARDGTVRVTDAGGNTKVAGRLNVYTHDEEGLQGVAADPGFASNRHLWLYYSPRLSTPTGDAPGTGTQAQFDQWKGELYLSRFTLKADDTLDLAGEKVVLRVQNDRGQCCHVGGDIDFDAAGNLYLTTGDDTNPFESSGYSPLDERTNRNPQFDAQRSSANTNDLRGKLLRIKPQPDGTYTIPSGNLFPPGTARTRPEIYAMGFRNPFRMSVDKATGVVYLGDYGPDAGVTNANRGPSGQVEFNRITGPGNYGWPYCTGTNTTSETYNEWNFASNGTGAKYNCAGGPANNSFRNTGLATLPPAKPAWIRYAGDAGSPPEFGSGSESPMGGPVYRFDPNLNSPIKFPQVLDGRYFAGEYGRRWIKAIEVRTDGGYGEISAFPWSGTQVMDMAFGPDGALYVLDYGTGSNNQALYRVEYIGGANRNPIARAAADKTSGPAPLTVNFSSSGSSDPEGGALTYAWNFGDGTTSTAANPGKTYTANGAYTATLTVRDPQGLTGTANVIVNVGNTAPSVTLTSPADGRLFSFGDTVPFQVTVTDPEDGTVDCAKVTVAYLLGHDSHRHQITSRTGCSGSIAVPVDGEHDAAANIYGVFEASYTDAGGLTSTSARVLQPRHRQAEHFGAQQGVQTADHATAEGGRTAGFLDDGDWISFQPYSLADATRITARVSSAGAGGRIEVRAGSATGTLLGTVNVASTGGWDTFADVSASLSGAPSGPTTLYLVFRGPTGQGYLFDVDSFTFDTGTPPAGGTSTFRGVASGRCLDVNGASQVNGALAQIWDCNAGANQQWTSTGATELRVYGGKCLDVNGAGTADGTAVIIWDCNGQNNQKWRLNADGTITAVGANKCLDVGGTANGTKARIWTCTGGTDQRWTRV</sequence>
<dbReference type="EMBL" id="JAMZEB010000002">
    <property type="protein sequence ID" value="MCP2356610.1"/>
    <property type="molecule type" value="Genomic_DNA"/>
</dbReference>
<dbReference type="InterPro" id="IPR000601">
    <property type="entry name" value="PKD_dom"/>
</dbReference>
<dbReference type="Pfam" id="PF07995">
    <property type="entry name" value="GSDH"/>
    <property type="match status" value="1"/>
</dbReference>
<dbReference type="PANTHER" id="PTHR19328">
    <property type="entry name" value="HEDGEHOG-INTERACTING PROTEIN"/>
    <property type="match status" value="1"/>
</dbReference>
<dbReference type="CDD" id="cd04084">
    <property type="entry name" value="CBM6_xylanase-like"/>
    <property type="match status" value="1"/>
</dbReference>
<dbReference type="InterPro" id="IPR000772">
    <property type="entry name" value="Ricin_B_lectin"/>
</dbReference>
<reference evidence="6" key="1">
    <citation type="submission" date="2022-06" db="EMBL/GenBank/DDBJ databases">
        <title>Sequencing the genomes of 1000 actinobacteria strains.</title>
        <authorList>
            <person name="Klenk H.-P."/>
        </authorList>
    </citation>
    <scope>NUCLEOTIDE SEQUENCE</scope>
    <source>
        <strain evidence="6">DSM 46694</strain>
    </source>
</reference>
<dbReference type="Proteomes" id="UP001139648">
    <property type="component" value="Unassembled WGS sequence"/>
</dbReference>
<dbReference type="SUPFAM" id="SSF50370">
    <property type="entry name" value="Ricin B-like lectins"/>
    <property type="match status" value="1"/>
</dbReference>
<feature type="compositionally biased region" description="Polar residues" evidence="2">
    <location>
        <begin position="215"/>
        <end position="227"/>
    </location>
</feature>
<evidence type="ECO:0000256" key="1">
    <source>
        <dbReference type="ARBA" id="ARBA00022729"/>
    </source>
</evidence>
<dbReference type="CDD" id="cd00146">
    <property type="entry name" value="PKD"/>
    <property type="match status" value="1"/>
</dbReference>
<dbReference type="Gene3D" id="2.120.10.30">
    <property type="entry name" value="TolB, C-terminal domain"/>
    <property type="match status" value="1"/>
</dbReference>
<dbReference type="SMART" id="SM00089">
    <property type="entry name" value="PKD"/>
    <property type="match status" value="1"/>
</dbReference>
<dbReference type="Pfam" id="PF00652">
    <property type="entry name" value="Ricin_B_lectin"/>
    <property type="match status" value="1"/>
</dbReference>
<dbReference type="InterPro" id="IPR006584">
    <property type="entry name" value="Cellulose-bd_IV"/>
</dbReference>
<dbReference type="InterPro" id="IPR022409">
    <property type="entry name" value="PKD/Chitinase_dom"/>
</dbReference>
<feature type="chain" id="PRO_5040837782" evidence="3">
    <location>
        <begin position="31"/>
        <end position="939"/>
    </location>
</feature>
<dbReference type="InterPro" id="IPR011042">
    <property type="entry name" value="6-blade_b-propeller_TolB-like"/>
</dbReference>
<dbReference type="Gene3D" id="2.60.120.260">
    <property type="entry name" value="Galactose-binding domain-like"/>
    <property type="match status" value="1"/>
</dbReference>
<dbReference type="Pfam" id="PF03422">
    <property type="entry name" value="CBM_6"/>
    <property type="match status" value="1"/>
</dbReference>
<dbReference type="SUPFAM" id="SSF50952">
    <property type="entry name" value="Soluble quinoprotein glucose dehydrogenase"/>
    <property type="match status" value="1"/>
</dbReference>